<reference evidence="2" key="1">
    <citation type="submission" date="2021-02" db="EMBL/GenBank/DDBJ databases">
        <authorList>
            <person name="Nowell W R."/>
        </authorList>
    </citation>
    <scope>NUCLEOTIDE SEQUENCE</scope>
</reference>
<dbReference type="Proteomes" id="UP000663828">
    <property type="component" value="Unassembled WGS sequence"/>
</dbReference>
<evidence type="ECO:0000313" key="3">
    <source>
        <dbReference type="Proteomes" id="UP000663828"/>
    </source>
</evidence>
<proteinExistence type="predicted"/>
<evidence type="ECO:0000256" key="1">
    <source>
        <dbReference type="SAM" id="MobiDB-lite"/>
    </source>
</evidence>
<protein>
    <submittedName>
        <fullName evidence="2">Uncharacterized protein</fullName>
    </submittedName>
</protein>
<feature type="compositionally biased region" description="Basic residues" evidence="1">
    <location>
        <begin position="92"/>
        <end position="105"/>
    </location>
</feature>
<feature type="region of interest" description="Disordered" evidence="1">
    <location>
        <begin position="73"/>
        <end position="105"/>
    </location>
</feature>
<organism evidence="2 3">
    <name type="scientific">Adineta ricciae</name>
    <name type="common">Rotifer</name>
    <dbReference type="NCBI Taxonomy" id="249248"/>
    <lineage>
        <taxon>Eukaryota</taxon>
        <taxon>Metazoa</taxon>
        <taxon>Spiralia</taxon>
        <taxon>Gnathifera</taxon>
        <taxon>Rotifera</taxon>
        <taxon>Eurotatoria</taxon>
        <taxon>Bdelloidea</taxon>
        <taxon>Adinetida</taxon>
        <taxon>Adinetidae</taxon>
        <taxon>Adineta</taxon>
    </lineage>
</organism>
<dbReference type="AlphaFoldDB" id="A0A815EM44"/>
<gene>
    <name evidence="2" type="ORF">XAT740_LOCUS29426</name>
</gene>
<dbReference type="EMBL" id="CAJNOR010002563">
    <property type="protein sequence ID" value="CAF1311822.1"/>
    <property type="molecule type" value="Genomic_DNA"/>
</dbReference>
<keyword evidence="3" id="KW-1185">Reference proteome</keyword>
<sequence length="175" mass="20182">MFLTSSNAFFCDSYSCSFASKTIQSSSVIVLNGANSRKSATETAEGDINSVFKTELSKQFTKPTAQNELRYYSSLSSQSHSPPLDQQITIRSGKKAKRRAKRRSQRQRLIQEKELIYKQQSLLLSAGKSQHREEMTLDELHKEYSSENPYQNWKPLSFDQSFELCQYALDKYHKK</sequence>
<name>A0A815EM44_ADIRI</name>
<feature type="compositionally biased region" description="Low complexity" evidence="1">
    <location>
        <begin position="73"/>
        <end position="87"/>
    </location>
</feature>
<comment type="caution">
    <text evidence="2">The sequence shown here is derived from an EMBL/GenBank/DDBJ whole genome shotgun (WGS) entry which is preliminary data.</text>
</comment>
<accession>A0A815EM44</accession>
<evidence type="ECO:0000313" key="2">
    <source>
        <dbReference type="EMBL" id="CAF1311822.1"/>
    </source>
</evidence>